<dbReference type="Proteomes" id="UP000280708">
    <property type="component" value="Chromosome"/>
</dbReference>
<evidence type="ECO:0000313" key="3">
    <source>
        <dbReference type="Proteomes" id="UP000280708"/>
    </source>
</evidence>
<dbReference type="PROSITE" id="PS50075">
    <property type="entry name" value="CARRIER"/>
    <property type="match status" value="1"/>
</dbReference>
<organism evidence="2 3">
    <name type="scientific">Sphingobium yanoikuyae</name>
    <name type="common">Sphingomonas yanoikuyae</name>
    <dbReference type="NCBI Taxonomy" id="13690"/>
    <lineage>
        <taxon>Bacteria</taxon>
        <taxon>Pseudomonadati</taxon>
        <taxon>Pseudomonadota</taxon>
        <taxon>Alphaproteobacteria</taxon>
        <taxon>Sphingomonadales</taxon>
        <taxon>Sphingomonadaceae</taxon>
        <taxon>Sphingobium</taxon>
    </lineage>
</organism>
<evidence type="ECO:0000259" key="1">
    <source>
        <dbReference type="PROSITE" id="PS50075"/>
    </source>
</evidence>
<dbReference type="Gene3D" id="1.10.1200.10">
    <property type="entry name" value="ACP-like"/>
    <property type="match status" value="1"/>
</dbReference>
<reference evidence="2 3" key="1">
    <citation type="submission" date="2018-10" db="EMBL/GenBank/DDBJ databases">
        <title>Characterization and genome analysis of a novel bacterium Sphingobium yanoikuyae SJTF8 capable of degrading PAHs.</title>
        <authorList>
            <person name="Yin C."/>
            <person name="Xiong W."/>
            <person name="Liang R."/>
        </authorList>
    </citation>
    <scope>NUCLEOTIDE SEQUENCE [LARGE SCALE GENOMIC DNA]</scope>
    <source>
        <strain evidence="2 3">SJTF8</strain>
    </source>
</reference>
<proteinExistence type="predicted"/>
<accession>A0A3G2UTB1</accession>
<dbReference type="EMBL" id="CP033230">
    <property type="protein sequence ID" value="AYO77202.1"/>
    <property type="molecule type" value="Genomic_DNA"/>
</dbReference>
<dbReference type="InterPro" id="IPR036736">
    <property type="entry name" value="ACP-like_sf"/>
</dbReference>
<dbReference type="AlphaFoldDB" id="A0A3G2UTB1"/>
<protein>
    <submittedName>
        <fullName evidence="2">Acyl carrier protein</fullName>
    </submittedName>
</protein>
<feature type="domain" description="Carrier" evidence="1">
    <location>
        <begin position="20"/>
        <end position="97"/>
    </location>
</feature>
<evidence type="ECO:0000313" key="2">
    <source>
        <dbReference type="EMBL" id="AYO77202.1"/>
    </source>
</evidence>
<name>A0A3G2UTB1_SPHYA</name>
<sequence>MQFKDMLDDGCPSDKRETMMTRDQVINKLMDVLADTFDNDDVIYRDDLTADDVVGWDSLSNIRFMVAVEQEFGRSIAIGQWQSLEKIGDLVDLLMAG</sequence>
<dbReference type="InterPro" id="IPR009081">
    <property type="entry name" value="PP-bd_ACP"/>
</dbReference>
<dbReference type="SUPFAM" id="SSF47336">
    <property type="entry name" value="ACP-like"/>
    <property type="match status" value="1"/>
</dbReference>
<gene>
    <name evidence="2" type="ORF">EBF16_10030</name>
</gene>